<organism evidence="3 4">
    <name type="scientific">Gilvimarinus xylanilyticus</name>
    <dbReference type="NCBI Taxonomy" id="2944139"/>
    <lineage>
        <taxon>Bacteria</taxon>
        <taxon>Pseudomonadati</taxon>
        <taxon>Pseudomonadota</taxon>
        <taxon>Gammaproteobacteria</taxon>
        <taxon>Cellvibrionales</taxon>
        <taxon>Cellvibrionaceae</taxon>
        <taxon>Gilvimarinus</taxon>
    </lineage>
</organism>
<dbReference type="EMBL" id="JAMFTH010000002">
    <property type="protein sequence ID" value="MCP8899573.1"/>
    <property type="molecule type" value="Genomic_DNA"/>
</dbReference>
<protein>
    <recommendedName>
        <fullName evidence="5">Protein BatD</fullName>
    </recommendedName>
</protein>
<evidence type="ECO:0008006" key="5">
    <source>
        <dbReference type="Google" id="ProtNLM"/>
    </source>
</evidence>
<dbReference type="PANTHER" id="PTHR40940:SF1">
    <property type="entry name" value="PROTEIN BATD"/>
    <property type="match status" value="1"/>
</dbReference>
<feature type="signal peptide" evidence="2">
    <location>
        <begin position="1"/>
        <end position="19"/>
    </location>
</feature>
<sequence>MNRWILSLLLGFFCLSALAEPRVSSSVKDEQVMVGQLNTLSVKVLVPTWFTQSVYFDEVEAVNIISLAGNKSSYPVSESVNGQTWSGIVKDYTVVPMTAGSFTLNFPTLKLHYSGEDGKPQNLEVTPPPVIFNAYVPPAAQSLQPLIIAEDIRFEQSFSAPDQLTVGDSVSRSLTVRVSGSSSLFLPPLLKALEDESVSSYQQSPVSQDEVEGDRVNGVRTEQQDVLVKASGRVPFADIALRYYQPSSGEIVEVVAEGTVFEAAKPPATALQKLFYAVLALVGLLVLALLGLWLRKQYNAYLQTEPARFRRARHALAKPERASEQALHQWHHCWPVQYRDQHQRQKEFSALMLALEQRIYLPRAKVQSNTDLVAQLDAYRRALQQMQTRQHTQLQPLNP</sequence>
<keyword evidence="4" id="KW-1185">Reference proteome</keyword>
<dbReference type="RefSeq" id="WP_253967868.1">
    <property type="nucleotide sequence ID" value="NZ_JAMFTH010000002.1"/>
</dbReference>
<dbReference type="AlphaFoldDB" id="A0A9X2I2F5"/>
<evidence type="ECO:0000313" key="3">
    <source>
        <dbReference type="EMBL" id="MCP8899573.1"/>
    </source>
</evidence>
<evidence type="ECO:0000256" key="2">
    <source>
        <dbReference type="SAM" id="SignalP"/>
    </source>
</evidence>
<dbReference type="InterPro" id="IPR025738">
    <property type="entry name" value="BatD"/>
</dbReference>
<accession>A0A9X2I2F5</accession>
<evidence type="ECO:0000256" key="1">
    <source>
        <dbReference type="SAM" id="Phobius"/>
    </source>
</evidence>
<keyword evidence="2" id="KW-0732">Signal</keyword>
<reference evidence="3" key="2">
    <citation type="submission" date="2023-01" db="EMBL/GenBank/DDBJ databases">
        <title>Gilvimarinus xylanilyticus HB14 isolated from Caulerpa lentillifera aquaculture base in Hainan, China.</title>
        <authorList>
            <person name="Zhang Y.-J."/>
        </authorList>
    </citation>
    <scope>NUCLEOTIDE SEQUENCE</scope>
    <source>
        <strain evidence="3">HB14</strain>
    </source>
</reference>
<keyword evidence="1" id="KW-0812">Transmembrane</keyword>
<evidence type="ECO:0000313" key="4">
    <source>
        <dbReference type="Proteomes" id="UP001139319"/>
    </source>
</evidence>
<feature type="transmembrane region" description="Helical" evidence="1">
    <location>
        <begin position="274"/>
        <end position="294"/>
    </location>
</feature>
<keyword evidence="1" id="KW-1133">Transmembrane helix</keyword>
<name>A0A9X2I2F5_9GAMM</name>
<keyword evidence="1" id="KW-0472">Membrane</keyword>
<reference evidence="3" key="1">
    <citation type="submission" date="2022-05" db="EMBL/GenBank/DDBJ databases">
        <authorList>
            <person name="Sun H.-N."/>
        </authorList>
    </citation>
    <scope>NUCLEOTIDE SEQUENCE</scope>
    <source>
        <strain evidence="3">HB14</strain>
    </source>
</reference>
<proteinExistence type="predicted"/>
<comment type="caution">
    <text evidence="3">The sequence shown here is derived from an EMBL/GenBank/DDBJ whole genome shotgun (WGS) entry which is preliminary data.</text>
</comment>
<dbReference type="Proteomes" id="UP001139319">
    <property type="component" value="Unassembled WGS sequence"/>
</dbReference>
<feature type="chain" id="PRO_5040813972" description="Protein BatD" evidence="2">
    <location>
        <begin position="20"/>
        <end position="399"/>
    </location>
</feature>
<dbReference type="PANTHER" id="PTHR40940">
    <property type="entry name" value="PROTEIN BATD-RELATED"/>
    <property type="match status" value="1"/>
</dbReference>
<gene>
    <name evidence="3" type="ORF">M6D89_09705</name>
</gene>